<feature type="transmembrane region" description="Helical" evidence="2">
    <location>
        <begin position="184"/>
        <end position="207"/>
    </location>
</feature>
<dbReference type="GO" id="GO:0008237">
    <property type="term" value="F:metallopeptidase activity"/>
    <property type="evidence" value="ECO:0007669"/>
    <property type="project" value="InterPro"/>
</dbReference>
<evidence type="ECO:0000259" key="3">
    <source>
        <dbReference type="PROSITE" id="PS51782"/>
    </source>
</evidence>
<dbReference type="SUPFAM" id="SSF102712">
    <property type="entry name" value="JAB1/MPN domain"/>
    <property type="match status" value="1"/>
</dbReference>
<dbReference type="InterPro" id="IPR036779">
    <property type="entry name" value="LysM_dom_sf"/>
</dbReference>
<reference evidence="4" key="2">
    <citation type="journal article" date="2021" name="PeerJ">
        <title>Extensive microbial diversity within the chicken gut microbiome revealed by metagenomics and culture.</title>
        <authorList>
            <person name="Gilroy R."/>
            <person name="Ravi A."/>
            <person name="Getino M."/>
            <person name="Pursley I."/>
            <person name="Horton D.L."/>
            <person name="Alikhan N.F."/>
            <person name="Baker D."/>
            <person name="Gharbi K."/>
            <person name="Hall N."/>
            <person name="Watson M."/>
            <person name="Adriaenssens E.M."/>
            <person name="Foster-Nyarko E."/>
            <person name="Jarju S."/>
            <person name="Secka A."/>
            <person name="Antonio M."/>
            <person name="Oren A."/>
            <person name="Chaudhuri R.R."/>
            <person name="La Ragione R."/>
            <person name="Hildebrand F."/>
            <person name="Pallen M.J."/>
        </authorList>
    </citation>
    <scope>NUCLEOTIDE SEQUENCE</scope>
    <source>
        <strain evidence="4">ChiSjej1B19-3389</strain>
    </source>
</reference>
<accession>A0A9D0ZHK4</accession>
<evidence type="ECO:0000256" key="2">
    <source>
        <dbReference type="SAM" id="Phobius"/>
    </source>
</evidence>
<dbReference type="Proteomes" id="UP000886787">
    <property type="component" value="Unassembled WGS sequence"/>
</dbReference>
<dbReference type="AlphaFoldDB" id="A0A9D0ZHK4"/>
<dbReference type="SMART" id="SM00257">
    <property type="entry name" value="LysM"/>
    <property type="match status" value="1"/>
</dbReference>
<dbReference type="Gene3D" id="3.10.350.10">
    <property type="entry name" value="LysM domain"/>
    <property type="match status" value="1"/>
</dbReference>
<dbReference type="SUPFAM" id="SSF54106">
    <property type="entry name" value="LysM domain"/>
    <property type="match status" value="1"/>
</dbReference>
<keyword evidence="2" id="KW-0472">Membrane</keyword>
<proteinExistence type="predicted"/>
<dbReference type="InterPro" id="IPR018392">
    <property type="entry name" value="LysM"/>
</dbReference>
<keyword evidence="2" id="KW-1133">Transmembrane helix</keyword>
<evidence type="ECO:0000313" key="5">
    <source>
        <dbReference type="Proteomes" id="UP000886787"/>
    </source>
</evidence>
<dbReference type="Pfam" id="PF01476">
    <property type="entry name" value="LysM"/>
    <property type="match status" value="1"/>
</dbReference>
<name>A0A9D0ZHK4_9FIRM</name>
<keyword evidence="1" id="KW-0175">Coiled coil</keyword>
<reference evidence="4" key="1">
    <citation type="submission" date="2020-10" db="EMBL/GenBank/DDBJ databases">
        <authorList>
            <person name="Gilroy R."/>
        </authorList>
    </citation>
    <scope>NUCLEOTIDE SEQUENCE</scope>
    <source>
        <strain evidence="4">ChiSjej1B19-3389</strain>
    </source>
</reference>
<feature type="coiled-coil region" evidence="1">
    <location>
        <begin position="208"/>
        <end position="245"/>
    </location>
</feature>
<evidence type="ECO:0000256" key="1">
    <source>
        <dbReference type="SAM" id="Coils"/>
    </source>
</evidence>
<feature type="domain" description="LysM" evidence="3">
    <location>
        <begin position="305"/>
        <end position="353"/>
    </location>
</feature>
<evidence type="ECO:0000313" key="4">
    <source>
        <dbReference type="EMBL" id="HIQ80312.1"/>
    </source>
</evidence>
<comment type="caution">
    <text evidence="4">The sequence shown here is derived from an EMBL/GenBank/DDBJ whole genome shotgun (WGS) entry which is preliminary data.</text>
</comment>
<gene>
    <name evidence="4" type="ORF">IAD32_03380</name>
</gene>
<organism evidence="4 5">
    <name type="scientific">Candidatus Scatavimonas merdigallinarum</name>
    <dbReference type="NCBI Taxonomy" id="2840914"/>
    <lineage>
        <taxon>Bacteria</taxon>
        <taxon>Bacillati</taxon>
        <taxon>Bacillota</taxon>
        <taxon>Clostridia</taxon>
        <taxon>Eubacteriales</taxon>
        <taxon>Oscillospiraceae</taxon>
        <taxon>Oscillospiraceae incertae sedis</taxon>
        <taxon>Candidatus Scatavimonas</taxon>
    </lineage>
</organism>
<dbReference type="CDD" id="cd00118">
    <property type="entry name" value="LysM"/>
    <property type="match status" value="1"/>
</dbReference>
<dbReference type="Pfam" id="PF01398">
    <property type="entry name" value="JAB"/>
    <property type="match status" value="1"/>
</dbReference>
<dbReference type="EMBL" id="DVFW01000019">
    <property type="protein sequence ID" value="HIQ80312.1"/>
    <property type="molecule type" value="Genomic_DNA"/>
</dbReference>
<dbReference type="InterPro" id="IPR000555">
    <property type="entry name" value="JAMM/MPN+_dom"/>
</dbReference>
<keyword evidence="2" id="KW-0812">Transmembrane</keyword>
<sequence length="357" mass="40619">MNFLTFGEIESDDVKVYIKQDVYKALEKLASSDTSKELGSIIIGDYAQEMGKMNVIISSYVEAKYTDASASTLTFTHETWDYVHAEHERLYPNQKIVGWQHTHPNYGVFLSNYDLFIQENFFNMPFQVAYVIDPIQNIRGFFQWKNGKIEKLKGYYIYDDVGKPIKIEQTKVVKKDDIPRKPPILTTSLVAVLCLATIFLSFFTASLNKKYEQQLQMQDEMLEEIDNQKQLLDNQADSISKLQEQLVNGILDSSGQTTAADLIEMIENHELTLQNQDAVLTELKEFVESQKNDGETGNSNKIEFITYTVESGDSLSKICDEYGLDYNSNKGIILAINGISNPDQIYVGQTVLIPLTK</sequence>
<dbReference type="Gene3D" id="3.40.140.10">
    <property type="entry name" value="Cytidine Deaminase, domain 2"/>
    <property type="match status" value="1"/>
</dbReference>
<protein>
    <submittedName>
        <fullName evidence="4">LysM peptidoglycan-binding domain-containing protein</fullName>
    </submittedName>
</protein>
<dbReference type="PROSITE" id="PS51782">
    <property type="entry name" value="LYSM"/>
    <property type="match status" value="1"/>
</dbReference>